<evidence type="ECO:0000256" key="6">
    <source>
        <dbReference type="PROSITE-ProRule" id="PRU00050"/>
    </source>
</evidence>
<dbReference type="EC" id="3.5.1.44" evidence="5"/>
<dbReference type="PROSITE" id="PS50122">
    <property type="entry name" value="CHEB"/>
    <property type="match status" value="1"/>
</dbReference>
<dbReference type="RefSeq" id="WP_015243943.1">
    <property type="nucleotide sequence ID" value="NC_019892.1"/>
</dbReference>
<dbReference type="GO" id="GO:0050568">
    <property type="term" value="F:protein-glutamine glutaminase activity"/>
    <property type="evidence" value="ECO:0007669"/>
    <property type="project" value="UniProtKB-UniRule"/>
</dbReference>
<dbReference type="SUPFAM" id="SSF52172">
    <property type="entry name" value="CheY-like"/>
    <property type="match status" value="1"/>
</dbReference>
<evidence type="ECO:0000259" key="9">
    <source>
        <dbReference type="PROSITE" id="PS50110"/>
    </source>
</evidence>
<proteinExistence type="inferred from homology"/>
<dbReference type="GO" id="GO:0006935">
    <property type="term" value="P:chemotaxis"/>
    <property type="evidence" value="ECO:0007669"/>
    <property type="project" value="UniProtKB-UniRule"/>
</dbReference>
<sequence>MDPSEPRPVRVLIVDDSALMRKLLGDLLRSSPAIEVVGSARDGMEALALAERLRPDVVTLDVEMPGLSGLDVLPTLLKTHPVPVVMVSALTQEGAEVTLAALELGAVDFLPKPDRHQVAGLKESRDLLIAKVLSAARSRVRPPRERDREVPARRVSPSAVRDPAVPPAASAGEGPVTPCLLIGISTGGPQALAQVLPLLTPPIPPVLIVQHMPAKFTYVFAERLSRQCSVPVKEAEQGDRVLPNAILIAPGGRHMTLTGSPSGVRVTLSDGPLVSGHKPSVDMLFQSGARVYRSAAIGIIMTGMGRDGVEGCKKILDAGGQTFGQDEQTSVVYGMNKAAFQERAVQSQFALLDLPALIQRLARSGS</sequence>
<dbReference type="CDD" id="cd17541">
    <property type="entry name" value="REC_CheB-like"/>
    <property type="match status" value="1"/>
</dbReference>
<feature type="active site" evidence="5 6">
    <location>
        <position position="307"/>
    </location>
</feature>
<evidence type="ECO:0000256" key="2">
    <source>
        <dbReference type="ARBA" id="ARBA00022500"/>
    </source>
</evidence>
<evidence type="ECO:0000256" key="3">
    <source>
        <dbReference type="ARBA" id="ARBA00022801"/>
    </source>
</evidence>
<keyword evidence="1 5" id="KW-0963">Cytoplasm</keyword>
<dbReference type="Pfam" id="PF00072">
    <property type="entry name" value="Response_reg"/>
    <property type="match status" value="1"/>
</dbReference>
<dbReference type="GO" id="GO:0005737">
    <property type="term" value="C:cytoplasm"/>
    <property type="evidence" value="ECO:0007669"/>
    <property type="project" value="UniProtKB-SubCell"/>
</dbReference>
<keyword evidence="5 7" id="KW-0597">Phosphoprotein</keyword>
<feature type="compositionally biased region" description="Basic and acidic residues" evidence="8">
    <location>
        <begin position="142"/>
        <end position="152"/>
    </location>
</feature>
<dbReference type="HOGENOM" id="CLU_000445_51_0_0"/>
<name>L0D7F4_SINAD</name>
<comment type="domain">
    <text evidence="5">Contains a C-terminal catalytic domain, and an N-terminal region which modulates catalytic activity.</text>
</comment>
<comment type="catalytic activity">
    <reaction evidence="5">
        <text>L-glutaminyl-[protein] + H2O = L-glutamyl-[protein] + NH4(+)</text>
        <dbReference type="Rhea" id="RHEA:16441"/>
        <dbReference type="Rhea" id="RHEA-COMP:10207"/>
        <dbReference type="Rhea" id="RHEA-COMP:10208"/>
        <dbReference type="ChEBI" id="CHEBI:15377"/>
        <dbReference type="ChEBI" id="CHEBI:28938"/>
        <dbReference type="ChEBI" id="CHEBI:29973"/>
        <dbReference type="ChEBI" id="CHEBI:30011"/>
        <dbReference type="EC" id="3.5.1.44"/>
    </reaction>
</comment>
<dbReference type="InterPro" id="IPR000673">
    <property type="entry name" value="Sig_transdc_resp-reg_Me-estase"/>
</dbReference>
<protein>
    <recommendedName>
        <fullName evidence="5">Protein-glutamate methylesterase/protein-glutamine glutaminase</fullName>
        <ecNumber evidence="5">3.1.1.61</ecNumber>
        <ecNumber evidence="5">3.5.1.44</ecNumber>
    </recommendedName>
</protein>
<dbReference type="NCBIfam" id="NF001965">
    <property type="entry name" value="PRK00742.1"/>
    <property type="match status" value="1"/>
</dbReference>
<dbReference type="InterPro" id="IPR011006">
    <property type="entry name" value="CheY-like_superfamily"/>
</dbReference>
<feature type="domain" description="Response regulatory" evidence="9">
    <location>
        <begin position="10"/>
        <end position="127"/>
    </location>
</feature>
<dbReference type="HAMAP" id="MF_00099">
    <property type="entry name" value="CheB_chemtxs"/>
    <property type="match status" value="1"/>
</dbReference>
<comment type="catalytic activity">
    <reaction evidence="4 5">
        <text>[protein]-L-glutamate 5-O-methyl ester + H2O = L-glutamyl-[protein] + methanol + H(+)</text>
        <dbReference type="Rhea" id="RHEA:23236"/>
        <dbReference type="Rhea" id="RHEA-COMP:10208"/>
        <dbReference type="Rhea" id="RHEA-COMP:10311"/>
        <dbReference type="ChEBI" id="CHEBI:15377"/>
        <dbReference type="ChEBI" id="CHEBI:15378"/>
        <dbReference type="ChEBI" id="CHEBI:17790"/>
        <dbReference type="ChEBI" id="CHEBI:29973"/>
        <dbReference type="ChEBI" id="CHEBI:82795"/>
        <dbReference type="EC" id="3.1.1.61"/>
    </reaction>
</comment>
<evidence type="ECO:0000313" key="11">
    <source>
        <dbReference type="EMBL" id="AGA24758.1"/>
    </source>
</evidence>
<gene>
    <name evidence="5" type="primary">cheB</name>
    <name evidence="11" type="ordered locus">Sinac_0312</name>
</gene>
<dbReference type="SMART" id="SM00448">
    <property type="entry name" value="REC"/>
    <property type="match status" value="1"/>
</dbReference>
<comment type="PTM">
    <text evidence="5">Phosphorylated by CheA. Phosphorylation of the N-terminal regulatory domain activates the methylesterase activity.</text>
</comment>
<dbReference type="GO" id="GO:0000156">
    <property type="term" value="F:phosphorelay response regulator activity"/>
    <property type="evidence" value="ECO:0007669"/>
    <property type="project" value="InterPro"/>
</dbReference>
<dbReference type="PIRSF" id="PIRSF000876">
    <property type="entry name" value="RR_chemtxs_CheB"/>
    <property type="match status" value="1"/>
</dbReference>
<evidence type="ECO:0000256" key="7">
    <source>
        <dbReference type="PROSITE-ProRule" id="PRU00169"/>
    </source>
</evidence>
<evidence type="ECO:0000256" key="8">
    <source>
        <dbReference type="SAM" id="MobiDB-lite"/>
    </source>
</evidence>
<dbReference type="Gene3D" id="3.40.50.2300">
    <property type="match status" value="1"/>
</dbReference>
<dbReference type="Gene3D" id="3.40.50.180">
    <property type="entry name" value="Methylesterase CheB, C-terminal domain"/>
    <property type="match status" value="1"/>
</dbReference>
<dbReference type="KEGG" id="saci:Sinac_0312"/>
<dbReference type="EC" id="3.1.1.61" evidence="5"/>
<dbReference type="Proteomes" id="UP000010798">
    <property type="component" value="Chromosome"/>
</dbReference>
<evidence type="ECO:0000256" key="1">
    <source>
        <dbReference type="ARBA" id="ARBA00022490"/>
    </source>
</evidence>
<dbReference type="PANTHER" id="PTHR42872">
    <property type="entry name" value="PROTEIN-GLUTAMATE METHYLESTERASE/PROTEIN-GLUTAMINE GLUTAMINASE"/>
    <property type="match status" value="1"/>
</dbReference>
<feature type="domain" description="CheB-type methylesterase" evidence="10">
    <location>
        <begin position="173"/>
        <end position="365"/>
    </location>
</feature>
<reference evidence="11 12" key="1">
    <citation type="submission" date="2012-02" db="EMBL/GenBank/DDBJ databases">
        <title>Complete sequence of chromosome of Singulisphaera acidiphila DSM 18658.</title>
        <authorList>
            <consortium name="US DOE Joint Genome Institute (JGI-PGF)"/>
            <person name="Lucas S."/>
            <person name="Copeland A."/>
            <person name="Lapidus A."/>
            <person name="Glavina del Rio T."/>
            <person name="Dalin E."/>
            <person name="Tice H."/>
            <person name="Bruce D."/>
            <person name="Goodwin L."/>
            <person name="Pitluck S."/>
            <person name="Peters L."/>
            <person name="Ovchinnikova G."/>
            <person name="Chertkov O."/>
            <person name="Kyrpides N."/>
            <person name="Mavromatis K."/>
            <person name="Ivanova N."/>
            <person name="Brettin T."/>
            <person name="Detter J.C."/>
            <person name="Han C."/>
            <person name="Larimer F."/>
            <person name="Land M."/>
            <person name="Hauser L."/>
            <person name="Markowitz V."/>
            <person name="Cheng J.-F."/>
            <person name="Hugenholtz P."/>
            <person name="Woyke T."/>
            <person name="Wu D."/>
            <person name="Tindall B."/>
            <person name="Pomrenke H."/>
            <person name="Brambilla E."/>
            <person name="Klenk H.-P."/>
            <person name="Eisen J.A."/>
        </authorList>
    </citation>
    <scope>NUCLEOTIDE SEQUENCE [LARGE SCALE GENOMIC DNA]</scope>
    <source>
        <strain evidence="12">ATCC BAA-1392 / DSM 18658 / VKM B-2454 / MOB10</strain>
    </source>
</reference>
<dbReference type="PROSITE" id="PS50110">
    <property type="entry name" value="RESPONSE_REGULATORY"/>
    <property type="match status" value="1"/>
</dbReference>
<feature type="region of interest" description="Disordered" evidence="8">
    <location>
        <begin position="140"/>
        <end position="172"/>
    </location>
</feature>
<dbReference type="EMBL" id="CP003364">
    <property type="protein sequence ID" value="AGA24758.1"/>
    <property type="molecule type" value="Genomic_DNA"/>
</dbReference>
<evidence type="ECO:0000259" key="10">
    <source>
        <dbReference type="PROSITE" id="PS50122"/>
    </source>
</evidence>
<dbReference type="PANTHER" id="PTHR42872:SF6">
    <property type="entry name" value="PROTEIN-GLUTAMATE METHYLESTERASE_PROTEIN-GLUTAMINE GLUTAMINASE"/>
    <property type="match status" value="1"/>
</dbReference>
<keyword evidence="3 5" id="KW-0378">Hydrolase</keyword>
<comment type="similarity">
    <text evidence="5">Belongs to the CheB family.</text>
</comment>
<dbReference type="InterPro" id="IPR001789">
    <property type="entry name" value="Sig_transdc_resp-reg_receiver"/>
</dbReference>
<dbReference type="SUPFAM" id="SSF52738">
    <property type="entry name" value="Methylesterase CheB, C-terminal domain"/>
    <property type="match status" value="1"/>
</dbReference>
<dbReference type="InterPro" id="IPR035909">
    <property type="entry name" value="CheB_C"/>
</dbReference>
<feature type="modified residue" description="4-aspartylphosphate" evidence="5 7">
    <location>
        <position position="61"/>
    </location>
</feature>
<evidence type="ECO:0000256" key="4">
    <source>
        <dbReference type="ARBA" id="ARBA00048267"/>
    </source>
</evidence>
<comment type="subcellular location">
    <subcellularLocation>
        <location evidence="5">Cytoplasm</location>
    </subcellularLocation>
</comment>
<feature type="active site" evidence="5 6">
    <location>
        <position position="211"/>
    </location>
</feature>
<accession>L0D7F4</accession>
<organism evidence="11 12">
    <name type="scientific">Singulisphaera acidiphila (strain ATCC BAA-1392 / DSM 18658 / VKM B-2454 / MOB10)</name>
    <dbReference type="NCBI Taxonomy" id="886293"/>
    <lineage>
        <taxon>Bacteria</taxon>
        <taxon>Pseudomonadati</taxon>
        <taxon>Planctomycetota</taxon>
        <taxon>Planctomycetia</taxon>
        <taxon>Isosphaerales</taxon>
        <taxon>Isosphaeraceae</taxon>
        <taxon>Singulisphaera</taxon>
    </lineage>
</organism>
<dbReference type="CDD" id="cd16432">
    <property type="entry name" value="CheB_Rec"/>
    <property type="match status" value="1"/>
</dbReference>
<dbReference type="AlphaFoldDB" id="L0D7F4"/>
<comment type="function">
    <text evidence="5">Involved in chemotaxis. Part of a chemotaxis signal transduction system that modulates chemotaxis in response to various stimuli. Catalyzes the demethylation of specific methylglutamate residues introduced into the chemoreceptors (methyl-accepting chemotaxis proteins or MCP) by CheR. Also mediates the irreversible deamidation of specific glutamine residues to glutamic acid.</text>
</comment>
<dbReference type="InterPro" id="IPR008248">
    <property type="entry name" value="CheB-like"/>
</dbReference>
<keyword evidence="12" id="KW-1185">Reference proteome</keyword>
<dbReference type="eggNOG" id="COG2201">
    <property type="taxonomic scope" value="Bacteria"/>
</dbReference>
<feature type="active site" evidence="5 6">
    <location>
        <position position="185"/>
    </location>
</feature>
<dbReference type="STRING" id="886293.Sinac_0312"/>
<dbReference type="GO" id="GO:0008984">
    <property type="term" value="F:protein-glutamate methylesterase activity"/>
    <property type="evidence" value="ECO:0007669"/>
    <property type="project" value="UniProtKB-UniRule"/>
</dbReference>
<dbReference type="Pfam" id="PF01339">
    <property type="entry name" value="CheB_methylest"/>
    <property type="match status" value="1"/>
</dbReference>
<evidence type="ECO:0000256" key="5">
    <source>
        <dbReference type="HAMAP-Rule" id="MF_00099"/>
    </source>
</evidence>
<evidence type="ECO:0000313" key="12">
    <source>
        <dbReference type="Proteomes" id="UP000010798"/>
    </source>
</evidence>
<keyword evidence="2 5" id="KW-0145">Chemotaxis</keyword>